<evidence type="ECO:0000256" key="13">
    <source>
        <dbReference type="PROSITE-ProRule" id="PRU00175"/>
    </source>
</evidence>
<keyword evidence="7" id="KW-0808">Transferase</keyword>
<dbReference type="GeneID" id="18590097"/>
<sequence length="547" mass="62554">MENPNRGRGKAKATQTNDDDDDDDREEFKSVLALQRQQLMEAKTLDSDLDFAFQLQMEEAVTASLSLHHSSISQDVTLLPPPEMGFDYLTLLLEDIDRFEMERKDREQTEEEMRKLRNDLNRSIHDQNFSSYIMNVPEEEWKEYGDNYERPFDGNVATGVISTEGFRVYVKGLVSEESLREFNVVVGGVGVAICDFRDNLVLEVRKRLEGAEFMSGEMAGVEAVVHGLNAALSLDLERVTIFVDDFLVYQYVTGRVQPGQSKMGTLVNEVALLHKKFTYCQPSLVARNDMKFALKLARDAIVSQIAWSAETSNGRGLKETCVICFEDIDAAQMFSVNGCFHRYCFSCMKQHVEVKLLNGMVASCPHEGCNSEVTIDSCGKFLDPKLVEIMSNRTKEASIAVSEKVYCAFPRCSALMSKNEVLQYTRTVLLGAEQSGARKCVKCHRFFCISCKVPWHYDMTCYDYKKSNPYPTKEDEMLKSLANKKLWRECTKCKNLVELAEGCYHITCRCGYEFCYTCGAQWRNKKPTCSCPIWDERNIIRDRRRRQ</sequence>
<feature type="coiled-coil region" evidence="14">
    <location>
        <begin position="99"/>
        <end position="126"/>
    </location>
</feature>
<dbReference type="CDD" id="cd22584">
    <property type="entry name" value="Rcat_RBR_unk"/>
    <property type="match status" value="1"/>
</dbReference>
<comment type="cofactor">
    <cofactor evidence="2">
        <name>Zn(2+)</name>
        <dbReference type="ChEBI" id="CHEBI:29105"/>
    </cofactor>
</comment>
<evidence type="ECO:0000256" key="3">
    <source>
        <dbReference type="ARBA" id="ARBA00003976"/>
    </source>
</evidence>
<dbReference type="InterPro" id="IPR036397">
    <property type="entry name" value="RNaseH_sf"/>
</dbReference>
<dbReference type="FunFam" id="3.30.420.10:FF:000076">
    <property type="entry name" value="RBR-type E3 ubiquitin transferase"/>
    <property type="match status" value="1"/>
</dbReference>
<dbReference type="InterPro" id="IPR002156">
    <property type="entry name" value="RNaseH_domain"/>
</dbReference>
<dbReference type="EC" id="2.3.2.31" evidence="6"/>
<dbReference type="GO" id="GO:0008270">
    <property type="term" value="F:zinc ion binding"/>
    <property type="evidence" value="ECO:0007669"/>
    <property type="project" value="UniProtKB-KW"/>
</dbReference>
<keyword evidence="14" id="KW-0175">Coiled coil</keyword>
<dbReference type="GO" id="GO:0016567">
    <property type="term" value="P:protein ubiquitination"/>
    <property type="evidence" value="ECO:0007669"/>
    <property type="project" value="InterPro"/>
</dbReference>
<evidence type="ECO:0000256" key="7">
    <source>
        <dbReference type="ARBA" id="ARBA00022679"/>
    </source>
</evidence>
<dbReference type="CDD" id="cd22582">
    <property type="entry name" value="BRcat_RBR_unk"/>
    <property type="match status" value="1"/>
</dbReference>
<evidence type="ECO:0000256" key="8">
    <source>
        <dbReference type="ARBA" id="ARBA00022723"/>
    </source>
</evidence>
<keyword evidence="10 13" id="KW-0863">Zinc-finger</keyword>
<gene>
    <name evidence="19" type="primary">LOC18590097</name>
</gene>
<evidence type="ECO:0000259" key="17">
    <source>
        <dbReference type="PROSITE" id="PS51873"/>
    </source>
</evidence>
<dbReference type="InterPro" id="IPR044066">
    <property type="entry name" value="TRIAD_supradom"/>
</dbReference>
<organism evidence="18 19">
    <name type="scientific">Theobroma cacao</name>
    <name type="common">Cacao</name>
    <name type="synonym">Cocoa</name>
    <dbReference type="NCBI Taxonomy" id="3641"/>
    <lineage>
        <taxon>Eukaryota</taxon>
        <taxon>Viridiplantae</taxon>
        <taxon>Streptophyta</taxon>
        <taxon>Embryophyta</taxon>
        <taxon>Tracheophyta</taxon>
        <taxon>Spermatophyta</taxon>
        <taxon>Magnoliopsida</taxon>
        <taxon>eudicotyledons</taxon>
        <taxon>Gunneridae</taxon>
        <taxon>Pentapetalae</taxon>
        <taxon>rosids</taxon>
        <taxon>malvids</taxon>
        <taxon>Malvales</taxon>
        <taxon>Malvaceae</taxon>
        <taxon>Byttnerioideae</taxon>
        <taxon>Theobroma</taxon>
    </lineage>
</organism>
<evidence type="ECO:0000256" key="14">
    <source>
        <dbReference type="SAM" id="Coils"/>
    </source>
</evidence>
<dbReference type="RefSeq" id="XP_007015482.2">
    <property type="nucleotide sequence ID" value="XM_007015420.2"/>
</dbReference>
<dbReference type="PROSITE" id="PS51873">
    <property type="entry name" value="TRIAD"/>
    <property type="match status" value="1"/>
</dbReference>
<keyword evidence="11" id="KW-0833">Ubl conjugation pathway</keyword>
<evidence type="ECO:0000259" key="16">
    <source>
        <dbReference type="PROSITE" id="PS50089"/>
    </source>
</evidence>
<evidence type="ECO:0000256" key="15">
    <source>
        <dbReference type="SAM" id="MobiDB-lite"/>
    </source>
</evidence>
<dbReference type="Gene3D" id="3.30.40.10">
    <property type="entry name" value="Zinc/RING finger domain, C3HC4 (zinc finger)"/>
    <property type="match status" value="1"/>
</dbReference>
<keyword evidence="12" id="KW-0862">Zinc</keyword>
<dbReference type="InterPro" id="IPR013083">
    <property type="entry name" value="Znf_RING/FYVE/PHD"/>
</dbReference>
<accession>A0AB32US45</accession>
<evidence type="ECO:0000256" key="5">
    <source>
        <dbReference type="ARBA" id="ARBA00005884"/>
    </source>
</evidence>
<dbReference type="Proteomes" id="UP000694886">
    <property type="component" value="Chromosome 9"/>
</dbReference>
<dbReference type="InterPro" id="IPR002867">
    <property type="entry name" value="IBR_dom"/>
</dbReference>
<evidence type="ECO:0000256" key="10">
    <source>
        <dbReference type="ARBA" id="ARBA00022771"/>
    </source>
</evidence>
<dbReference type="Pfam" id="PF13456">
    <property type="entry name" value="RVT_3"/>
    <property type="match status" value="1"/>
</dbReference>
<dbReference type="GO" id="GO:0061630">
    <property type="term" value="F:ubiquitin protein ligase activity"/>
    <property type="evidence" value="ECO:0007669"/>
    <property type="project" value="UniProtKB-EC"/>
</dbReference>
<dbReference type="FunFam" id="1.20.120.1750:FF:000019">
    <property type="entry name" value="RBR-type E3 ubiquitin transferase"/>
    <property type="match status" value="1"/>
</dbReference>
<evidence type="ECO:0000313" key="19">
    <source>
        <dbReference type="RefSeq" id="XP_007015482.2"/>
    </source>
</evidence>
<evidence type="ECO:0000256" key="6">
    <source>
        <dbReference type="ARBA" id="ARBA00012251"/>
    </source>
</evidence>
<reference evidence="19" key="2">
    <citation type="submission" date="2025-08" db="UniProtKB">
        <authorList>
            <consortium name="RefSeq"/>
        </authorList>
    </citation>
    <scope>IDENTIFICATION</scope>
</reference>
<feature type="domain" description="RING-type" evidence="17">
    <location>
        <begin position="317"/>
        <end position="535"/>
    </location>
</feature>
<proteinExistence type="inferred from homology"/>
<evidence type="ECO:0000313" key="18">
    <source>
        <dbReference type="Proteomes" id="UP000694886"/>
    </source>
</evidence>
<keyword evidence="9" id="KW-0677">Repeat</keyword>
<dbReference type="SUPFAM" id="SSF57850">
    <property type="entry name" value="RING/U-box"/>
    <property type="match status" value="2"/>
</dbReference>
<dbReference type="PROSITE" id="PS50089">
    <property type="entry name" value="ZF_RING_2"/>
    <property type="match status" value="1"/>
</dbReference>
<comment type="function">
    <text evidence="3">Might act as an E3 ubiquitin-protein ligase, or as part of E3 complex, which accepts ubiquitin from specific E2 ubiquitin-conjugating enzymes and then transfers it to substrates.</text>
</comment>
<name>A0AB32US45_THECC</name>
<dbReference type="GO" id="GO:0003676">
    <property type="term" value="F:nucleic acid binding"/>
    <property type="evidence" value="ECO:0007669"/>
    <property type="project" value="InterPro"/>
</dbReference>
<comment type="pathway">
    <text evidence="4">Protein modification; protein ubiquitination.</text>
</comment>
<feature type="region of interest" description="Disordered" evidence="15">
    <location>
        <begin position="1"/>
        <end position="26"/>
    </location>
</feature>
<evidence type="ECO:0000256" key="1">
    <source>
        <dbReference type="ARBA" id="ARBA00001798"/>
    </source>
</evidence>
<dbReference type="FunFam" id="3.30.40.10:FF:000230">
    <property type="entry name" value="RBR-type E3 ubiquitin transferase"/>
    <property type="match status" value="1"/>
</dbReference>
<evidence type="ECO:0000256" key="9">
    <source>
        <dbReference type="ARBA" id="ARBA00022737"/>
    </source>
</evidence>
<evidence type="ECO:0000256" key="11">
    <source>
        <dbReference type="ARBA" id="ARBA00022786"/>
    </source>
</evidence>
<evidence type="ECO:0000256" key="2">
    <source>
        <dbReference type="ARBA" id="ARBA00001947"/>
    </source>
</evidence>
<dbReference type="Gene3D" id="3.30.420.10">
    <property type="entry name" value="Ribonuclease H-like superfamily/Ribonuclease H"/>
    <property type="match status" value="1"/>
</dbReference>
<dbReference type="Gene3D" id="1.20.120.1750">
    <property type="match status" value="1"/>
</dbReference>
<reference evidence="18" key="1">
    <citation type="journal article" date="1997" name="Nucleic Acids Res.">
        <title>tRNAscan-SE: a program for improved detection of transfer RNA genes in genomic sequence.</title>
        <authorList>
            <person name="Lowe T.M."/>
            <person name="Eddy S.R."/>
        </authorList>
    </citation>
    <scope>NUCLEOTIDE SEQUENCE [LARGE SCALE GENOMIC DNA]</scope>
    <source>
        <strain evidence="18">r\B97-61/B2</strain>
    </source>
</reference>
<keyword evidence="8" id="KW-0479">Metal-binding</keyword>
<dbReference type="InterPro" id="IPR017907">
    <property type="entry name" value="Znf_RING_CS"/>
</dbReference>
<comment type="similarity">
    <text evidence="5">Belongs to the RBR family. Ariadne subfamily.</text>
</comment>
<evidence type="ECO:0000256" key="4">
    <source>
        <dbReference type="ARBA" id="ARBA00004906"/>
    </source>
</evidence>
<dbReference type="SMART" id="SM00647">
    <property type="entry name" value="IBR"/>
    <property type="match status" value="2"/>
</dbReference>
<dbReference type="Gramene" id="Tc09v2_t021740.1">
    <property type="protein sequence ID" value="Tc09v2_p021740.1"/>
    <property type="gene ID" value="Tc09v2_g021740"/>
</dbReference>
<protein>
    <recommendedName>
        <fullName evidence="6">RBR-type E3 ubiquitin transferase</fullName>
        <ecNumber evidence="6">2.3.2.31</ecNumber>
    </recommendedName>
</protein>
<dbReference type="GO" id="GO:0004523">
    <property type="term" value="F:RNA-DNA hybrid ribonuclease activity"/>
    <property type="evidence" value="ECO:0007669"/>
    <property type="project" value="InterPro"/>
</dbReference>
<dbReference type="InterPro" id="IPR001841">
    <property type="entry name" value="Znf_RING"/>
</dbReference>
<dbReference type="PROSITE" id="PS00518">
    <property type="entry name" value="ZF_RING_1"/>
    <property type="match status" value="1"/>
</dbReference>
<dbReference type="PANTHER" id="PTHR11685">
    <property type="entry name" value="RBR FAMILY RING FINGER AND IBR DOMAIN-CONTAINING"/>
    <property type="match status" value="1"/>
</dbReference>
<comment type="catalytic activity">
    <reaction evidence="1">
        <text>[E2 ubiquitin-conjugating enzyme]-S-ubiquitinyl-L-cysteine + [acceptor protein]-L-lysine = [E2 ubiquitin-conjugating enzyme]-L-cysteine + [acceptor protein]-N(6)-ubiquitinyl-L-lysine.</text>
        <dbReference type="EC" id="2.3.2.31"/>
    </reaction>
</comment>
<dbReference type="InterPro" id="IPR031127">
    <property type="entry name" value="E3_UB_ligase_RBR"/>
</dbReference>
<dbReference type="Pfam" id="PF01485">
    <property type="entry name" value="IBR"/>
    <property type="match status" value="2"/>
</dbReference>
<dbReference type="AlphaFoldDB" id="A0AB32US45"/>
<dbReference type="KEGG" id="tcc:18590097"/>
<feature type="domain" description="RING-type" evidence="16">
    <location>
        <begin position="321"/>
        <end position="365"/>
    </location>
</feature>
<evidence type="ECO:0000256" key="12">
    <source>
        <dbReference type="ARBA" id="ARBA00022833"/>
    </source>
</evidence>